<evidence type="ECO:0000313" key="5">
    <source>
        <dbReference type="Proteomes" id="UP001501295"/>
    </source>
</evidence>
<proteinExistence type="inferred from homology"/>
<dbReference type="EMBL" id="BAABLM010000003">
    <property type="protein sequence ID" value="GAA4676339.1"/>
    <property type="molecule type" value="Genomic_DNA"/>
</dbReference>
<reference evidence="5" key="1">
    <citation type="journal article" date="2019" name="Int. J. Syst. Evol. Microbiol.">
        <title>The Global Catalogue of Microorganisms (GCM) 10K type strain sequencing project: providing services to taxonomists for standard genome sequencing and annotation.</title>
        <authorList>
            <consortium name="The Broad Institute Genomics Platform"/>
            <consortium name="The Broad Institute Genome Sequencing Center for Infectious Disease"/>
            <person name="Wu L."/>
            <person name="Ma J."/>
        </authorList>
    </citation>
    <scope>NUCLEOTIDE SEQUENCE [LARGE SCALE GENOMIC DNA]</scope>
    <source>
        <strain evidence="5">JCM 18956</strain>
    </source>
</reference>
<evidence type="ECO:0000256" key="2">
    <source>
        <dbReference type="ARBA" id="ARBA00023002"/>
    </source>
</evidence>
<keyword evidence="2" id="KW-0560">Oxidoreductase</keyword>
<gene>
    <name evidence="4" type="ORF">GCM10025780_21180</name>
</gene>
<sequence>MTTTLITGASSGIGAEFAARLAARKHDLVLVARSRDKLAALAARLRQSHGVVVEVIALDLASPTAAAELHAETDRRGLQIDWLINNAGFGIHGVFGETDLARLASQVQLNCGTLVDLTGAYLPAMRRRGSGAVINVASTASFQPIPRMAVYGATKAFVLSFTEALWGENRTTGVRVLAVCPGATETGFFEVAGEAAAAGAKRSPAQVVTTALTALDRNRPSVVDGFGNAFVSRLLTRLVPKRALIGIAGRAVAA</sequence>
<dbReference type="PRINTS" id="PR00080">
    <property type="entry name" value="SDRFAMILY"/>
</dbReference>
<protein>
    <submittedName>
        <fullName evidence="4">SDR family oxidoreductase</fullName>
    </submittedName>
</protein>
<dbReference type="SUPFAM" id="SSF51735">
    <property type="entry name" value="NAD(P)-binding Rossmann-fold domains"/>
    <property type="match status" value="1"/>
</dbReference>
<dbReference type="InterPro" id="IPR002347">
    <property type="entry name" value="SDR_fam"/>
</dbReference>
<comment type="caution">
    <text evidence="4">The sequence shown here is derived from an EMBL/GenBank/DDBJ whole genome shotgun (WGS) entry which is preliminary data.</text>
</comment>
<dbReference type="PANTHER" id="PTHR42901:SF1">
    <property type="entry name" value="ALCOHOL DEHYDROGENASE"/>
    <property type="match status" value="1"/>
</dbReference>
<evidence type="ECO:0000256" key="1">
    <source>
        <dbReference type="ARBA" id="ARBA00006484"/>
    </source>
</evidence>
<dbReference type="InterPro" id="IPR036291">
    <property type="entry name" value="NAD(P)-bd_dom_sf"/>
</dbReference>
<comment type="similarity">
    <text evidence="1 3">Belongs to the short-chain dehydrogenases/reductases (SDR) family.</text>
</comment>
<dbReference type="PANTHER" id="PTHR42901">
    <property type="entry name" value="ALCOHOL DEHYDROGENASE"/>
    <property type="match status" value="1"/>
</dbReference>
<evidence type="ECO:0000256" key="3">
    <source>
        <dbReference type="RuleBase" id="RU000363"/>
    </source>
</evidence>
<dbReference type="RefSeq" id="WP_345375818.1">
    <property type="nucleotide sequence ID" value="NZ_BAABLM010000003.1"/>
</dbReference>
<dbReference type="PRINTS" id="PR00081">
    <property type="entry name" value="GDHRDH"/>
</dbReference>
<evidence type="ECO:0000313" key="4">
    <source>
        <dbReference type="EMBL" id="GAA4676339.1"/>
    </source>
</evidence>
<organism evidence="4 5">
    <name type="scientific">Frondihabitans cladoniiphilus</name>
    <dbReference type="NCBI Taxonomy" id="715785"/>
    <lineage>
        <taxon>Bacteria</taxon>
        <taxon>Bacillati</taxon>
        <taxon>Actinomycetota</taxon>
        <taxon>Actinomycetes</taxon>
        <taxon>Micrococcales</taxon>
        <taxon>Microbacteriaceae</taxon>
        <taxon>Frondihabitans</taxon>
    </lineage>
</organism>
<name>A0ABP8W0L4_9MICO</name>
<accession>A0ABP8W0L4</accession>
<dbReference type="PIRSF" id="PIRSF000126">
    <property type="entry name" value="11-beta-HSD1"/>
    <property type="match status" value="1"/>
</dbReference>
<keyword evidence="5" id="KW-1185">Reference proteome</keyword>
<dbReference type="Pfam" id="PF00106">
    <property type="entry name" value="adh_short"/>
    <property type="match status" value="1"/>
</dbReference>
<dbReference type="Gene3D" id="3.40.50.720">
    <property type="entry name" value="NAD(P)-binding Rossmann-like Domain"/>
    <property type="match status" value="1"/>
</dbReference>
<dbReference type="Proteomes" id="UP001501295">
    <property type="component" value="Unassembled WGS sequence"/>
</dbReference>